<dbReference type="GO" id="GO:0005634">
    <property type="term" value="C:nucleus"/>
    <property type="evidence" value="ECO:0007669"/>
    <property type="project" value="UniProtKB-SubCell"/>
</dbReference>
<organism evidence="17 18">
    <name type="scientific">Takifugu bimaculatus</name>
    <dbReference type="NCBI Taxonomy" id="433685"/>
    <lineage>
        <taxon>Eukaryota</taxon>
        <taxon>Metazoa</taxon>
        <taxon>Chordata</taxon>
        <taxon>Craniata</taxon>
        <taxon>Vertebrata</taxon>
        <taxon>Euteleostomi</taxon>
        <taxon>Actinopterygii</taxon>
        <taxon>Neopterygii</taxon>
        <taxon>Teleostei</taxon>
        <taxon>Neoteleostei</taxon>
        <taxon>Acanthomorphata</taxon>
        <taxon>Eupercaria</taxon>
        <taxon>Tetraodontiformes</taxon>
        <taxon>Tetradontoidea</taxon>
        <taxon>Tetraodontidae</taxon>
        <taxon>Takifugu</taxon>
    </lineage>
</organism>
<evidence type="ECO:0000256" key="3">
    <source>
        <dbReference type="ARBA" id="ARBA00005733"/>
    </source>
</evidence>
<proteinExistence type="inferred from homology"/>
<keyword evidence="18" id="KW-1185">Reference proteome</keyword>
<dbReference type="GO" id="GO:0009653">
    <property type="term" value="P:anatomical structure morphogenesis"/>
    <property type="evidence" value="ECO:0007669"/>
    <property type="project" value="UniProtKB-ARBA"/>
</dbReference>
<dbReference type="InterPro" id="IPR036388">
    <property type="entry name" value="WH-like_DNA-bd_sf"/>
</dbReference>
<dbReference type="InterPro" id="IPR001356">
    <property type="entry name" value="HD"/>
</dbReference>
<dbReference type="CDD" id="cd00086">
    <property type="entry name" value="homeodomain"/>
    <property type="match status" value="1"/>
</dbReference>
<dbReference type="FunFam" id="1.10.10.10:FF:000080">
    <property type="entry name" value="paired box protein Pax-3 isoform X2"/>
    <property type="match status" value="1"/>
</dbReference>
<dbReference type="PRINTS" id="PR00027">
    <property type="entry name" value="PAIREDBOX"/>
</dbReference>
<dbReference type="CDD" id="cd00131">
    <property type="entry name" value="PAX"/>
    <property type="match status" value="1"/>
</dbReference>
<comment type="similarity">
    <text evidence="3">Belongs to the paired homeobox family.</text>
</comment>
<dbReference type="Pfam" id="PF00292">
    <property type="entry name" value="PAX"/>
    <property type="match status" value="1"/>
</dbReference>
<dbReference type="AlphaFoldDB" id="A0A4Z2C219"/>
<keyword evidence="6" id="KW-0524">Neurogenesis</keyword>
<dbReference type="PANTHER" id="PTHR45636:SF17">
    <property type="entry name" value="PAIRED BOX PROTEIN PAX-3"/>
    <property type="match status" value="1"/>
</dbReference>
<dbReference type="SUPFAM" id="SSF46689">
    <property type="entry name" value="Homeodomain-like"/>
    <property type="match status" value="2"/>
</dbReference>
<evidence type="ECO:0000313" key="17">
    <source>
        <dbReference type="EMBL" id="TNM97730.1"/>
    </source>
</evidence>
<keyword evidence="8 12" id="KW-0238">DNA-binding</keyword>
<dbReference type="GO" id="GO:0007399">
    <property type="term" value="P:nervous system development"/>
    <property type="evidence" value="ECO:0007669"/>
    <property type="project" value="UniProtKB-KW"/>
</dbReference>
<dbReference type="EMBL" id="SWLE01000007">
    <property type="protein sequence ID" value="TNM97730.1"/>
    <property type="molecule type" value="Genomic_DNA"/>
</dbReference>
<dbReference type="InterPro" id="IPR043565">
    <property type="entry name" value="PAX_fam"/>
</dbReference>
<feature type="compositionally biased region" description="Basic and acidic residues" evidence="14">
    <location>
        <begin position="378"/>
        <end position="394"/>
    </location>
</feature>
<comment type="function">
    <text evidence="1">Sequence-specific transcription factor which is part of a developmental regulatory system that provides cells with specific positional identities on the anterior-posterior axis.</text>
</comment>
<reference evidence="17 18" key="1">
    <citation type="submission" date="2019-04" db="EMBL/GenBank/DDBJ databases">
        <title>The sequence and de novo assembly of Takifugu bimaculatus genome using PacBio and Hi-C technologies.</title>
        <authorList>
            <person name="Xu P."/>
            <person name="Liu B."/>
            <person name="Zhou Z."/>
        </authorList>
    </citation>
    <scope>NUCLEOTIDE SEQUENCE [LARGE SCALE GENOMIC DNA]</scope>
    <source>
        <strain evidence="17">TB-2018</strain>
        <tissue evidence="17">Muscle</tissue>
    </source>
</reference>
<sequence length="691" mass="75349">MRYRDSSVSPEAIKGRQNLSRSVIGGEEVARVRGIRDVSGVTSGQLEPLPLPGCRPTPDLPAACQVCGPLGVLGPGSPEDLAPRRGLTVILPQVLMMSAPTAPERPGPRPIRRRCAESEGAATQDKMLDLYPSPQIIPFHLRRSLTQHLRFDSSSHQPTVQRGFLQEGRPVTAAEEPRRTGSVVGFKRANRSIKGVCLTPEPGGMTALAGGFPRMMRPSPHQNYPRGGYSLEVSTPLGQGRVNQLGGVFINGRPLPNHIRHKIVEMAHHGIRPCVISRQLRVSHGCVSKILCRYQETGSIRPGAIGGSKPKPTASPELDKKIEEYKRENPGMFSWEIRDKLLKDGICDRNNVPSVSAISRVIRSKFGGVGDDEEDDEEVKREMDESEPRTKHSIDGILGDRSSHSDDTSDVDSEPGLPLKRKQRRSRTTFTAEQLEELERAFERTHYPDIYTREEVAQRAKLTEARVQVWFSNRRARWRKQAGASQLMAFNHLIPGGFPSSAMSSLQPYQLSDSPYTPTSISQAASEQPSTVHRPQPLPPTSVHQNGLSSSAGSQDGNSAYCLPSGRHGFSGYSDNFVAPAGHTNAVNPTIGNSLSPQVMGLLNPSGVPHQSQTDFALSPLTGGLEPSGGMATSCHTSQRLEVLPGLTSMPALPSTQSYCPPSYTSPAYAMDHHPSYQYGQYSQSKVPFII</sequence>
<dbReference type="InterPro" id="IPR009057">
    <property type="entry name" value="Homeodomain-like_sf"/>
</dbReference>
<evidence type="ECO:0000259" key="15">
    <source>
        <dbReference type="PROSITE" id="PS50071"/>
    </source>
</evidence>
<dbReference type="PROSITE" id="PS51057">
    <property type="entry name" value="PAIRED_2"/>
    <property type="match status" value="1"/>
</dbReference>
<dbReference type="FunFam" id="1.10.10.60:FF:000035">
    <property type="entry name" value="paired box protein Pax-3 isoform X2"/>
    <property type="match status" value="1"/>
</dbReference>
<dbReference type="InterPro" id="IPR043182">
    <property type="entry name" value="PAIRED_DNA-bd_dom"/>
</dbReference>
<evidence type="ECO:0000259" key="16">
    <source>
        <dbReference type="PROSITE" id="PS51057"/>
    </source>
</evidence>
<dbReference type="Pfam" id="PF12360">
    <property type="entry name" value="Pax7"/>
    <property type="match status" value="1"/>
</dbReference>
<feature type="region of interest" description="Disordered" evidence="14">
    <location>
        <begin position="367"/>
        <end position="428"/>
    </location>
</feature>
<evidence type="ECO:0000256" key="14">
    <source>
        <dbReference type="SAM" id="MobiDB-lite"/>
    </source>
</evidence>
<dbReference type="GO" id="GO:0000978">
    <property type="term" value="F:RNA polymerase II cis-regulatory region sequence-specific DNA binding"/>
    <property type="evidence" value="ECO:0007669"/>
    <property type="project" value="TreeGrafter"/>
</dbReference>
<keyword evidence="7" id="KW-0805">Transcription regulation</keyword>
<feature type="domain" description="Paired" evidence="16">
    <location>
        <begin position="238"/>
        <end position="365"/>
    </location>
</feature>
<dbReference type="PROSITE" id="PS00027">
    <property type="entry name" value="HOMEOBOX_1"/>
    <property type="match status" value="1"/>
</dbReference>
<evidence type="ECO:0000256" key="11">
    <source>
        <dbReference type="ARBA" id="ARBA00023242"/>
    </source>
</evidence>
<comment type="caution">
    <text evidence="17">The sequence shown here is derived from an EMBL/GenBank/DDBJ whole genome shotgun (WGS) entry which is preliminary data.</text>
</comment>
<dbReference type="SMART" id="SM00389">
    <property type="entry name" value="HOX"/>
    <property type="match status" value="1"/>
</dbReference>
<feature type="region of interest" description="Disordered" evidence="14">
    <location>
        <begin position="504"/>
        <end position="560"/>
    </location>
</feature>
<gene>
    <name evidence="17" type="ORF">fugu_013976</name>
</gene>
<evidence type="ECO:0000256" key="12">
    <source>
        <dbReference type="PROSITE-ProRule" id="PRU00108"/>
    </source>
</evidence>
<dbReference type="PANTHER" id="PTHR45636">
    <property type="entry name" value="PAIRED BOX PROTEIN PAX-6-RELATED-RELATED"/>
    <property type="match status" value="1"/>
</dbReference>
<feature type="DNA-binding region" description="Homeobox" evidence="12">
    <location>
        <begin position="423"/>
        <end position="482"/>
    </location>
</feature>
<dbReference type="PROSITE" id="PS00034">
    <property type="entry name" value="PAIRED_1"/>
    <property type="match status" value="1"/>
</dbReference>
<protein>
    <recommendedName>
        <fullName evidence="19">Paired domain-containing protein</fullName>
    </recommendedName>
</protein>
<dbReference type="Pfam" id="PF00046">
    <property type="entry name" value="Homeodomain"/>
    <property type="match status" value="1"/>
</dbReference>
<feature type="compositionally biased region" description="Polar residues" evidence="14">
    <location>
        <begin position="504"/>
        <end position="533"/>
    </location>
</feature>
<evidence type="ECO:0000256" key="7">
    <source>
        <dbReference type="ARBA" id="ARBA00023015"/>
    </source>
</evidence>
<keyword evidence="11 12" id="KW-0539">Nucleus</keyword>
<name>A0A4Z2C219_9TELE</name>
<dbReference type="InterPro" id="IPR017970">
    <property type="entry name" value="Homeobox_CS"/>
</dbReference>
<dbReference type="InterPro" id="IPR001523">
    <property type="entry name" value="Paired_dom"/>
</dbReference>
<evidence type="ECO:0000313" key="18">
    <source>
        <dbReference type="Proteomes" id="UP000516260"/>
    </source>
</evidence>
<evidence type="ECO:0000256" key="2">
    <source>
        <dbReference type="ARBA" id="ARBA00004123"/>
    </source>
</evidence>
<evidence type="ECO:0000256" key="9">
    <source>
        <dbReference type="ARBA" id="ARBA00023155"/>
    </source>
</evidence>
<dbReference type="PROSITE" id="PS50071">
    <property type="entry name" value="HOMEOBOX_2"/>
    <property type="match status" value="1"/>
</dbReference>
<dbReference type="Gene3D" id="1.10.10.60">
    <property type="entry name" value="Homeodomain-like"/>
    <property type="match status" value="1"/>
</dbReference>
<keyword evidence="9 12" id="KW-0371">Homeobox</keyword>
<dbReference type="FunFam" id="1.10.10.10:FF:000031">
    <property type="entry name" value="Paired box protein Pax-7"/>
    <property type="match status" value="1"/>
</dbReference>
<feature type="domain" description="Homeobox" evidence="15">
    <location>
        <begin position="421"/>
        <end position="481"/>
    </location>
</feature>
<keyword evidence="5" id="KW-0563">Paired box</keyword>
<accession>A0A4Z2C219</accession>
<evidence type="ECO:0000256" key="8">
    <source>
        <dbReference type="ARBA" id="ARBA00023125"/>
    </source>
</evidence>
<evidence type="ECO:0008006" key="19">
    <source>
        <dbReference type="Google" id="ProtNLM"/>
    </source>
</evidence>
<evidence type="ECO:0000256" key="10">
    <source>
        <dbReference type="ARBA" id="ARBA00023163"/>
    </source>
</evidence>
<dbReference type="SMART" id="SM00351">
    <property type="entry name" value="PAX"/>
    <property type="match status" value="1"/>
</dbReference>
<keyword evidence="10" id="KW-0804">Transcription</keyword>
<evidence type="ECO:0000256" key="5">
    <source>
        <dbReference type="ARBA" id="ARBA00022724"/>
    </source>
</evidence>
<evidence type="ECO:0000256" key="1">
    <source>
        <dbReference type="ARBA" id="ARBA00003263"/>
    </source>
</evidence>
<evidence type="ECO:0000256" key="6">
    <source>
        <dbReference type="ARBA" id="ARBA00022902"/>
    </source>
</evidence>
<dbReference type="GO" id="GO:0000981">
    <property type="term" value="F:DNA-binding transcription factor activity, RNA polymerase II-specific"/>
    <property type="evidence" value="ECO:0007669"/>
    <property type="project" value="InterPro"/>
</dbReference>
<feature type="compositionally biased region" description="Polar residues" evidence="14">
    <location>
        <begin position="542"/>
        <end position="558"/>
    </location>
</feature>
<evidence type="ECO:0000256" key="4">
    <source>
        <dbReference type="ARBA" id="ARBA00022473"/>
    </source>
</evidence>
<comment type="subcellular location">
    <subcellularLocation>
        <location evidence="2 12 13">Nucleus</location>
    </subcellularLocation>
</comment>
<keyword evidence="4" id="KW-0217">Developmental protein</keyword>
<dbReference type="Proteomes" id="UP000516260">
    <property type="component" value="Chromosome 15"/>
</dbReference>
<dbReference type="Gene3D" id="1.10.10.10">
    <property type="entry name" value="Winged helix-like DNA-binding domain superfamily/Winged helix DNA-binding domain"/>
    <property type="match status" value="2"/>
</dbReference>
<evidence type="ECO:0000256" key="13">
    <source>
        <dbReference type="RuleBase" id="RU000682"/>
    </source>
</evidence>
<dbReference type="InterPro" id="IPR022106">
    <property type="entry name" value="Pax7_C"/>
</dbReference>